<evidence type="ECO:0000256" key="2">
    <source>
        <dbReference type="ARBA" id="ARBA00022475"/>
    </source>
</evidence>
<protein>
    <submittedName>
        <fullName evidence="7">Cytochrome C oxidase subunit IV family protein</fullName>
    </submittedName>
</protein>
<comment type="caution">
    <text evidence="7">The sequence shown here is derived from an EMBL/GenBank/DDBJ whole genome shotgun (WGS) entry which is preliminary data.</text>
</comment>
<keyword evidence="5 6" id="KW-0472">Membrane</keyword>
<evidence type="ECO:0000256" key="4">
    <source>
        <dbReference type="ARBA" id="ARBA00022989"/>
    </source>
</evidence>
<dbReference type="InterPro" id="IPR005171">
    <property type="entry name" value="Cyt_c_oxidase_su4_prok"/>
</dbReference>
<evidence type="ECO:0000256" key="5">
    <source>
        <dbReference type="ARBA" id="ARBA00023136"/>
    </source>
</evidence>
<keyword evidence="4 6" id="KW-1133">Transmembrane helix</keyword>
<dbReference type="Proteomes" id="UP001601992">
    <property type="component" value="Unassembled WGS sequence"/>
</dbReference>
<feature type="transmembrane region" description="Helical" evidence="6">
    <location>
        <begin position="43"/>
        <end position="61"/>
    </location>
</feature>
<sequence>MNSQTTTPVRRMRPDIRNIALVWLVLVAITILAWCLTPENRGAGSVLDSVLVTVIVALGIIKSRLIIRHFMEVRTAPRWLRIGTDVWVVVLWTALLAINLYR</sequence>
<keyword evidence="8" id="KW-1185">Reference proteome</keyword>
<dbReference type="RefSeq" id="WP_245568253.1">
    <property type="nucleotide sequence ID" value="NZ_JBIAQY010000002.1"/>
</dbReference>
<evidence type="ECO:0000313" key="8">
    <source>
        <dbReference type="Proteomes" id="UP001601992"/>
    </source>
</evidence>
<organism evidence="7 8">
    <name type="scientific">Nocardia jiangxiensis</name>
    <dbReference type="NCBI Taxonomy" id="282685"/>
    <lineage>
        <taxon>Bacteria</taxon>
        <taxon>Bacillati</taxon>
        <taxon>Actinomycetota</taxon>
        <taxon>Actinomycetes</taxon>
        <taxon>Mycobacteriales</taxon>
        <taxon>Nocardiaceae</taxon>
        <taxon>Nocardia</taxon>
    </lineage>
</organism>
<evidence type="ECO:0000256" key="1">
    <source>
        <dbReference type="ARBA" id="ARBA00004651"/>
    </source>
</evidence>
<dbReference type="Pfam" id="PF03626">
    <property type="entry name" value="COX4_pro"/>
    <property type="match status" value="1"/>
</dbReference>
<reference evidence="7 8" key="1">
    <citation type="submission" date="2024-10" db="EMBL/GenBank/DDBJ databases">
        <title>The Natural Products Discovery Center: Release of the First 8490 Sequenced Strains for Exploring Actinobacteria Biosynthetic Diversity.</title>
        <authorList>
            <person name="Kalkreuter E."/>
            <person name="Kautsar S.A."/>
            <person name="Yang D."/>
            <person name="Bader C.D."/>
            <person name="Teijaro C.N."/>
            <person name="Fluegel L."/>
            <person name="Davis C.M."/>
            <person name="Simpson J.R."/>
            <person name="Lauterbach L."/>
            <person name="Steele A.D."/>
            <person name="Gui C."/>
            <person name="Meng S."/>
            <person name="Li G."/>
            <person name="Viehrig K."/>
            <person name="Ye F."/>
            <person name="Su P."/>
            <person name="Kiefer A.F."/>
            <person name="Nichols A."/>
            <person name="Cepeda A.J."/>
            <person name="Yan W."/>
            <person name="Fan B."/>
            <person name="Jiang Y."/>
            <person name="Adhikari A."/>
            <person name="Zheng C.-J."/>
            <person name="Schuster L."/>
            <person name="Cowan T.M."/>
            <person name="Smanski M.J."/>
            <person name="Chevrette M.G."/>
            <person name="De Carvalho L.P.S."/>
            <person name="Shen B."/>
        </authorList>
    </citation>
    <scope>NUCLEOTIDE SEQUENCE [LARGE SCALE GENOMIC DNA]</scope>
    <source>
        <strain evidence="7 8">NPDC002593</strain>
    </source>
</reference>
<name>A0ABW6RUY9_9NOCA</name>
<evidence type="ECO:0000256" key="3">
    <source>
        <dbReference type="ARBA" id="ARBA00022692"/>
    </source>
</evidence>
<accession>A0ABW6RUY9</accession>
<proteinExistence type="predicted"/>
<comment type="subcellular location">
    <subcellularLocation>
        <location evidence="1">Cell membrane</location>
        <topology evidence="1">Multi-pass membrane protein</topology>
    </subcellularLocation>
</comment>
<feature type="transmembrane region" description="Helical" evidence="6">
    <location>
        <begin position="82"/>
        <end position="101"/>
    </location>
</feature>
<feature type="transmembrane region" description="Helical" evidence="6">
    <location>
        <begin position="20"/>
        <end position="37"/>
    </location>
</feature>
<keyword evidence="3 6" id="KW-0812">Transmembrane</keyword>
<gene>
    <name evidence="7" type="ORF">ACFYXQ_08530</name>
</gene>
<dbReference type="EMBL" id="JBIAQY010000002">
    <property type="protein sequence ID" value="MFF3567817.1"/>
    <property type="molecule type" value="Genomic_DNA"/>
</dbReference>
<keyword evidence="2" id="KW-1003">Cell membrane</keyword>
<evidence type="ECO:0000256" key="6">
    <source>
        <dbReference type="SAM" id="Phobius"/>
    </source>
</evidence>
<evidence type="ECO:0000313" key="7">
    <source>
        <dbReference type="EMBL" id="MFF3567817.1"/>
    </source>
</evidence>